<evidence type="ECO:0000256" key="1">
    <source>
        <dbReference type="SAM" id="Phobius"/>
    </source>
</evidence>
<keyword evidence="1" id="KW-0812">Transmembrane</keyword>
<evidence type="ECO:0008006" key="4">
    <source>
        <dbReference type="Google" id="ProtNLM"/>
    </source>
</evidence>
<dbReference type="InterPro" id="IPR010898">
    <property type="entry name" value="Hpre_diP_synth_I"/>
</dbReference>
<feature type="transmembrane region" description="Helical" evidence="1">
    <location>
        <begin position="30"/>
        <end position="53"/>
    </location>
</feature>
<keyword evidence="1" id="KW-1133">Transmembrane helix</keyword>
<name>A0A1L8TPS4_9ENTE</name>
<dbReference type="EMBL" id="JXKQ01000003">
    <property type="protein sequence ID" value="OJG46329.1"/>
    <property type="molecule type" value="Genomic_DNA"/>
</dbReference>
<organism evidence="2 3">
    <name type="scientific">Enterococcus hermanniensis</name>
    <dbReference type="NCBI Taxonomy" id="249189"/>
    <lineage>
        <taxon>Bacteria</taxon>
        <taxon>Bacillati</taxon>
        <taxon>Bacillota</taxon>
        <taxon>Bacilli</taxon>
        <taxon>Lactobacillales</taxon>
        <taxon>Enterococcaceae</taxon>
        <taxon>Enterococcus</taxon>
    </lineage>
</organism>
<feature type="transmembrane region" description="Helical" evidence="1">
    <location>
        <begin position="104"/>
        <end position="128"/>
    </location>
</feature>
<keyword evidence="3" id="KW-1185">Reference proteome</keyword>
<dbReference type="RefSeq" id="WP_071857409.1">
    <property type="nucleotide sequence ID" value="NZ_JBHSHK010000001.1"/>
</dbReference>
<gene>
    <name evidence="2" type="ORF">RV04_GL001495</name>
</gene>
<evidence type="ECO:0000313" key="2">
    <source>
        <dbReference type="EMBL" id="OJG46329.1"/>
    </source>
</evidence>
<dbReference type="Gene3D" id="1.10.1760.20">
    <property type="match status" value="1"/>
</dbReference>
<sequence>MNTLHKHVFIALLAAQAILLSLIERLIPPVFAFAPGAKIGLANVVIIIALYTLSTKDSFFLVVLRLLLATLLGGTVMGLLYATVGGLLSFWGMLLLKRLPAPHFSVVGISAAGGFLHNLGQLVVAALLAKTWTILLYLPVLGSIGIVSGILSGILAKLLLDKWPHLSHKS</sequence>
<evidence type="ECO:0000313" key="3">
    <source>
        <dbReference type="Proteomes" id="UP000182077"/>
    </source>
</evidence>
<comment type="caution">
    <text evidence="2">The sequence shown here is derived from an EMBL/GenBank/DDBJ whole genome shotgun (WGS) entry which is preliminary data.</text>
</comment>
<proteinExistence type="predicted"/>
<dbReference type="OrthoDB" id="9799095at2"/>
<reference evidence="2 3" key="1">
    <citation type="submission" date="2014-12" db="EMBL/GenBank/DDBJ databases">
        <title>Draft genome sequences of 29 type strains of Enterococci.</title>
        <authorList>
            <person name="Zhong Z."/>
            <person name="Sun Z."/>
            <person name="Liu W."/>
            <person name="Zhang W."/>
            <person name="Zhang H."/>
        </authorList>
    </citation>
    <scope>NUCLEOTIDE SEQUENCE [LARGE SCALE GENOMIC DNA]</scope>
    <source>
        <strain evidence="2 3">DSM 17122</strain>
    </source>
</reference>
<dbReference type="STRING" id="249189.RV04_GL001495"/>
<dbReference type="Proteomes" id="UP000182077">
    <property type="component" value="Unassembled WGS sequence"/>
</dbReference>
<accession>A0A1L8TPS4</accession>
<dbReference type="InterPro" id="IPR014535">
    <property type="entry name" value="Hpre_diP_synt_I"/>
</dbReference>
<dbReference type="Pfam" id="PF07456">
    <property type="entry name" value="Hpre_diP_synt_I"/>
    <property type="match status" value="1"/>
</dbReference>
<feature type="transmembrane region" description="Helical" evidence="1">
    <location>
        <begin position="59"/>
        <end position="92"/>
    </location>
</feature>
<dbReference type="AlphaFoldDB" id="A0A1L8TPS4"/>
<feature type="transmembrane region" description="Helical" evidence="1">
    <location>
        <begin position="134"/>
        <end position="160"/>
    </location>
</feature>
<protein>
    <recommendedName>
        <fullName evidence="4">Heptaprenyl diphosphate synthase component I</fullName>
    </recommendedName>
</protein>
<keyword evidence="1" id="KW-0472">Membrane</keyword>
<feature type="transmembrane region" description="Helical" evidence="1">
    <location>
        <begin position="6"/>
        <end position="23"/>
    </location>
</feature>
<dbReference type="PIRSF" id="PIRSF027391">
    <property type="entry name" value="Hpre_diP_synt_I"/>
    <property type="match status" value="1"/>
</dbReference>